<organism evidence="2 3">
    <name type="scientific">Anaerocolumna jejuensis DSM 15929</name>
    <dbReference type="NCBI Taxonomy" id="1121322"/>
    <lineage>
        <taxon>Bacteria</taxon>
        <taxon>Bacillati</taxon>
        <taxon>Bacillota</taxon>
        <taxon>Clostridia</taxon>
        <taxon>Lachnospirales</taxon>
        <taxon>Lachnospiraceae</taxon>
        <taxon>Anaerocolumna</taxon>
    </lineage>
</organism>
<proteinExistence type="predicted"/>
<gene>
    <name evidence="2" type="ORF">SAMN02745136_04324</name>
</gene>
<evidence type="ECO:0000313" key="3">
    <source>
        <dbReference type="Proteomes" id="UP000184386"/>
    </source>
</evidence>
<dbReference type="InterPro" id="IPR050834">
    <property type="entry name" value="Glycosyltransf_2"/>
</dbReference>
<dbReference type="PANTHER" id="PTHR43685:SF2">
    <property type="entry name" value="GLYCOSYLTRANSFERASE 2-LIKE DOMAIN-CONTAINING PROTEIN"/>
    <property type="match status" value="1"/>
</dbReference>
<dbReference type="Gene3D" id="3.90.550.10">
    <property type="entry name" value="Spore Coat Polysaccharide Biosynthesis Protein SpsA, Chain A"/>
    <property type="match status" value="1"/>
</dbReference>
<reference evidence="2 3" key="1">
    <citation type="submission" date="2016-11" db="EMBL/GenBank/DDBJ databases">
        <authorList>
            <person name="Jaros S."/>
            <person name="Januszkiewicz K."/>
            <person name="Wedrychowicz H."/>
        </authorList>
    </citation>
    <scope>NUCLEOTIDE SEQUENCE [LARGE SCALE GENOMIC DNA]</scope>
    <source>
        <strain evidence="2 3">DSM 15929</strain>
    </source>
</reference>
<dbReference type="Pfam" id="PF00535">
    <property type="entry name" value="Glycos_transf_2"/>
    <property type="match status" value="1"/>
</dbReference>
<evidence type="ECO:0000259" key="1">
    <source>
        <dbReference type="Pfam" id="PF00535"/>
    </source>
</evidence>
<accession>A0A1M6YNI3</accession>
<dbReference type="SUPFAM" id="SSF53448">
    <property type="entry name" value="Nucleotide-diphospho-sugar transferases"/>
    <property type="match status" value="1"/>
</dbReference>
<keyword evidence="2" id="KW-0808">Transferase</keyword>
<sequence length="352" mass="41112">MMKVSASVIIPTYNKSQYLDYTLAGYLNQSVKDYELIIINDGSDDITDEIVKKYINKLPIQYCVKKNGGISESRNKGLSLAQSDIIIFTDDDRIPSPDFIENIITTICNSPKTVVVGQKEEIYTIYSEKIVVSGTNINESIRGQEIIQNWKMVNKGIGLMVSMPFTTTKDITSDFNKTINRLYFRTAKDNYRYVIDRYGNKLLDFNFGWVMATGGNTSFNRKYVPEIQFDTSFVKWGVEDIEFAYRLNINGYKFIHSDEVINYHQRHANGGDRHQTLTNNLAIFATKYPNLDVYLYWQRFQGRKWKADFNYIRCNETYQYLNGLSFEHPLWIYQNHLLKQWEESQKAIINSR</sequence>
<dbReference type="EMBL" id="FRAC01000026">
    <property type="protein sequence ID" value="SHL19808.1"/>
    <property type="molecule type" value="Genomic_DNA"/>
</dbReference>
<dbReference type="RefSeq" id="WP_073279096.1">
    <property type="nucleotide sequence ID" value="NZ_FRAC01000026.1"/>
</dbReference>
<keyword evidence="3" id="KW-1185">Reference proteome</keyword>
<feature type="domain" description="Glycosyltransferase 2-like" evidence="1">
    <location>
        <begin position="7"/>
        <end position="126"/>
    </location>
</feature>
<dbReference type="STRING" id="1121322.SAMN02745136_04324"/>
<protein>
    <submittedName>
        <fullName evidence="2">Glycosyltransferase involved in cell wall bisynthesis</fullName>
    </submittedName>
</protein>
<dbReference type="Proteomes" id="UP000184386">
    <property type="component" value="Unassembled WGS sequence"/>
</dbReference>
<name>A0A1M6YNI3_9FIRM</name>
<dbReference type="GO" id="GO:0016740">
    <property type="term" value="F:transferase activity"/>
    <property type="evidence" value="ECO:0007669"/>
    <property type="project" value="UniProtKB-KW"/>
</dbReference>
<dbReference type="PANTHER" id="PTHR43685">
    <property type="entry name" value="GLYCOSYLTRANSFERASE"/>
    <property type="match status" value="1"/>
</dbReference>
<dbReference type="AlphaFoldDB" id="A0A1M6YNI3"/>
<dbReference type="CDD" id="cd00761">
    <property type="entry name" value="Glyco_tranf_GTA_type"/>
    <property type="match status" value="1"/>
</dbReference>
<dbReference type="InterPro" id="IPR001173">
    <property type="entry name" value="Glyco_trans_2-like"/>
</dbReference>
<dbReference type="InterPro" id="IPR029044">
    <property type="entry name" value="Nucleotide-diphossugar_trans"/>
</dbReference>
<evidence type="ECO:0000313" key="2">
    <source>
        <dbReference type="EMBL" id="SHL19808.1"/>
    </source>
</evidence>